<evidence type="ECO:0000256" key="14">
    <source>
        <dbReference type="SAM" id="Phobius"/>
    </source>
</evidence>
<evidence type="ECO:0000256" key="3">
    <source>
        <dbReference type="ARBA" id="ARBA00012071"/>
    </source>
</evidence>
<evidence type="ECO:0000256" key="1">
    <source>
        <dbReference type="ARBA" id="ARBA00002274"/>
    </source>
</evidence>
<dbReference type="HAMAP" id="MF_00409">
    <property type="entry name" value="LpxK"/>
    <property type="match status" value="1"/>
</dbReference>
<proteinExistence type="inferred from homology"/>
<dbReference type="Proteomes" id="UP001557484">
    <property type="component" value="Unassembled WGS sequence"/>
</dbReference>
<keyword evidence="9 13" id="KW-0418">Kinase</keyword>
<evidence type="ECO:0000256" key="12">
    <source>
        <dbReference type="ARBA" id="ARBA00029757"/>
    </source>
</evidence>
<dbReference type="RefSeq" id="WP_368376127.1">
    <property type="nucleotide sequence ID" value="NZ_JBFRYB010000001.1"/>
</dbReference>
<dbReference type="PANTHER" id="PTHR42724">
    <property type="entry name" value="TETRAACYLDISACCHARIDE 4'-KINASE"/>
    <property type="match status" value="1"/>
</dbReference>
<dbReference type="GO" id="GO:0009029">
    <property type="term" value="F:lipid-A 4'-kinase activity"/>
    <property type="evidence" value="ECO:0007669"/>
    <property type="project" value="UniProtKB-EC"/>
</dbReference>
<sequence length="327" mass="35676">MSLEQRINAAWYGRAGWLLLLFPLALLFRLIAGLRRSFTEPQSCGAPVIIVGNITVGGSGKTPAVLALAEFCRHRGYRVGIVSRGYGGQAPHYPYLLDATTEPSIAGDEPCLIARRSGLPVAVAPDRLAAAKLLVEQERCNIIISDDGLQHYRLARDIEILLLDGQRGFGNGFCLPVGPLREPIARASQVDLTIINGGSNTLSGHTMLLVGETAINLSSGERRGFSAWPEAERRIHAVAGIGNPSRFFQALRSKGFEVIEHAFADHHAFTTADICFADRYPVIMTEKDAVKCAQFKLENCWMLPVDGEIGSAFYDEFTVLLERLATP</sequence>
<name>A0ABV3TXH3_9GAMM</name>
<dbReference type="NCBIfam" id="TIGR00682">
    <property type="entry name" value="lpxK"/>
    <property type="match status" value="1"/>
</dbReference>
<dbReference type="EC" id="2.7.1.130" evidence="3 13"/>
<keyword evidence="14" id="KW-0812">Transmembrane</keyword>
<evidence type="ECO:0000256" key="7">
    <source>
        <dbReference type="ARBA" id="ARBA00022679"/>
    </source>
</evidence>
<gene>
    <name evidence="13 15" type="primary">lpxK</name>
    <name evidence="15" type="ORF">AB4875_11135</name>
</gene>
<evidence type="ECO:0000256" key="8">
    <source>
        <dbReference type="ARBA" id="ARBA00022741"/>
    </source>
</evidence>
<evidence type="ECO:0000256" key="2">
    <source>
        <dbReference type="ARBA" id="ARBA00004870"/>
    </source>
</evidence>
<keyword evidence="10 13" id="KW-0067">ATP-binding</keyword>
<accession>A0ABV3TXH3</accession>
<keyword evidence="7 13" id="KW-0808">Transferase</keyword>
<dbReference type="SUPFAM" id="SSF52540">
    <property type="entry name" value="P-loop containing nucleoside triphosphate hydrolases"/>
    <property type="match status" value="1"/>
</dbReference>
<evidence type="ECO:0000256" key="9">
    <source>
        <dbReference type="ARBA" id="ARBA00022777"/>
    </source>
</evidence>
<comment type="caution">
    <text evidence="15">The sequence shown here is derived from an EMBL/GenBank/DDBJ whole genome shotgun (WGS) entry which is preliminary data.</text>
</comment>
<keyword evidence="14" id="KW-0472">Membrane</keyword>
<keyword evidence="6 13" id="KW-0441">Lipid A biosynthesis</keyword>
<keyword evidence="11 13" id="KW-0443">Lipid metabolism</keyword>
<comment type="catalytic activity">
    <reaction evidence="13">
        <text>a lipid A disaccharide + ATP = a lipid IVA + ADP + H(+)</text>
        <dbReference type="Rhea" id="RHEA:67840"/>
        <dbReference type="ChEBI" id="CHEBI:15378"/>
        <dbReference type="ChEBI" id="CHEBI:30616"/>
        <dbReference type="ChEBI" id="CHEBI:176343"/>
        <dbReference type="ChEBI" id="CHEBI:176425"/>
        <dbReference type="ChEBI" id="CHEBI:456216"/>
        <dbReference type="EC" id="2.7.1.130"/>
    </reaction>
</comment>
<evidence type="ECO:0000256" key="5">
    <source>
        <dbReference type="ARBA" id="ARBA00022516"/>
    </source>
</evidence>
<comment type="similarity">
    <text evidence="13">Belongs to the LpxK family.</text>
</comment>
<evidence type="ECO:0000313" key="15">
    <source>
        <dbReference type="EMBL" id="MEX1666040.1"/>
    </source>
</evidence>
<keyword evidence="16" id="KW-1185">Reference proteome</keyword>
<evidence type="ECO:0000313" key="16">
    <source>
        <dbReference type="Proteomes" id="UP001557484"/>
    </source>
</evidence>
<evidence type="ECO:0000256" key="6">
    <source>
        <dbReference type="ARBA" id="ARBA00022556"/>
    </source>
</evidence>
<protein>
    <recommendedName>
        <fullName evidence="4 13">Tetraacyldisaccharide 4'-kinase</fullName>
        <ecNumber evidence="3 13">2.7.1.130</ecNumber>
    </recommendedName>
    <alternativeName>
        <fullName evidence="12 13">Lipid A 4'-kinase</fullName>
    </alternativeName>
</protein>
<dbReference type="Pfam" id="PF02606">
    <property type="entry name" value="LpxK"/>
    <property type="match status" value="1"/>
</dbReference>
<keyword evidence="5 13" id="KW-0444">Lipid biosynthesis</keyword>
<feature type="binding site" evidence="13">
    <location>
        <begin position="55"/>
        <end position="62"/>
    </location>
    <ligand>
        <name>ATP</name>
        <dbReference type="ChEBI" id="CHEBI:30616"/>
    </ligand>
</feature>
<evidence type="ECO:0000256" key="11">
    <source>
        <dbReference type="ARBA" id="ARBA00023098"/>
    </source>
</evidence>
<dbReference type="InterPro" id="IPR027417">
    <property type="entry name" value="P-loop_NTPase"/>
</dbReference>
<reference evidence="15 16" key="1">
    <citation type="journal article" date="2011" name="Int. J. Syst. Evol. Microbiol.">
        <title>Zhongshania antarctica gen. nov., sp. nov. and Zhongshania guokunii sp. nov., gammaproteobacteria respectively isolated from coastal attached (fast) ice and surface seawater of the Antarctic.</title>
        <authorList>
            <person name="Li H.J."/>
            <person name="Zhang X.Y."/>
            <person name="Chen C.X."/>
            <person name="Zhang Y.J."/>
            <person name="Gao Z.M."/>
            <person name="Yu Y."/>
            <person name="Chen X.L."/>
            <person name="Chen B."/>
            <person name="Zhang Y.Z."/>
        </authorList>
    </citation>
    <scope>NUCLEOTIDE SEQUENCE [LARGE SCALE GENOMIC DNA]</scope>
    <source>
        <strain evidence="15 16">R06B22</strain>
    </source>
</reference>
<dbReference type="EMBL" id="JBFRYB010000001">
    <property type="protein sequence ID" value="MEX1666040.1"/>
    <property type="molecule type" value="Genomic_DNA"/>
</dbReference>
<evidence type="ECO:0000256" key="4">
    <source>
        <dbReference type="ARBA" id="ARBA00016436"/>
    </source>
</evidence>
<keyword evidence="14" id="KW-1133">Transmembrane helix</keyword>
<evidence type="ECO:0000256" key="13">
    <source>
        <dbReference type="HAMAP-Rule" id="MF_00409"/>
    </source>
</evidence>
<organism evidence="15 16">
    <name type="scientific">Zhongshania arctica</name>
    <dbReference type="NCBI Taxonomy" id="3238302"/>
    <lineage>
        <taxon>Bacteria</taxon>
        <taxon>Pseudomonadati</taxon>
        <taxon>Pseudomonadota</taxon>
        <taxon>Gammaproteobacteria</taxon>
        <taxon>Cellvibrionales</taxon>
        <taxon>Spongiibacteraceae</taxon>
        <taxon>Zhongshania</taxon>
    </lineage>
</organism>
<comment type="pathway">
    <text evidence="2 13">Glycolipid biosynthesis; lipid IV(A) biosynthesis; lipid IV(A) from (3R)-3-hydroxytetradecanoyl-[acyl-carrier-protein] and UDP-N-acetyl-alpha-D-glucosamine: step 6/6.</text>
</comment>
<evidence type="ECO:0000256" key="10">
    <source>
        <dbReference type="ARBA" id="ARBA00022840"/>
    </source>
</evidence>
<dbReference type="InterPro" id="IPR003758">
    <property type="entry name" value="LpxK"/>
</dbReference>
<dbReference type="PANTHER" id="PTHR42724:SF1">
    <property type="entry name" value="TETRAACYLDISACCHARIDE 4'-KINASE, MITOCHONDRIAL-RELATED"/>
    <property type="match status" value="1"/>
</dbReference>
<feature type="transmembrane region" description="Helical" evidence="14">
    <location>
        <begin position="12"/>
        <end position="32"/>
    </location>
</feature>
<keyword evidence="8 13" id="KW-0547">Nucleotide-binding</keyword>
<comment type="function">
    <text evidence="1 13">Transfers the gamma-phosphate of ATP to the 4'-position of a tetraacyldisaccharide 1-phosphate intermediate (termed DS-1-P) to form tetraacyldisaccharide 1,4'-bis-phosphate (lipid IVA).</text>
</comment>